<dbReference type="InterPro" id="IPR015807">
    <property type="entry name" value="His-tRNA-ligase"/>
</dbReference>
<dbReference type="GO" id="GO:0005524">
    <property type="term" value="F:ATP binding"/>
    <property type="evidence" value="ECO:0007669"/>
    <property type="project" value="UniProtKB-UniRule"/>
</dbReference>
<dbReference type="InterPro" id="IPR036621">
    <property type="entry name" value="Anticodon-bd_dom_sf"/>
</dbReference>
<keyword evidence="3 10" id="KW-0963">Cytoplasm</keyword>
<comment type="similarity">
    <text evidence="1 10">Belongs to the class-II aminoacyl-tRNA synthetase family.</text>
</comment>
<keyword evidence="14" id="KW-1185">Reference proteome</keyword>
<feature type="binding site" evidence="11">
    <location>
        <begin position="262"/>
        <end position="263"/>
    </location>
    <ligand>
        <name>L-histidine</name>
        <dbReference type="ChEBI" id="CHEBI:57595"/>
    </ligand>
</feature>
<dbReference type="RefSeq" id="WP_144068816.1">
    <property type="nucleotide sequence ID" value="NZ_CP041636.1"/>
</dbReference>
<evidence type="ECO:0000256" key="4">
    <source>
        <dbReference type="ARBA" id="ARBA00022598"/>
    </source>
</evidence>
<dbReference type="Pfam" id="PF13393">
    <property type="entry name" value="tRNA-synt_His"/>
    <property type="match status" value="2"/>
</dbReference>
<dbReference type="CDD" id="cd00773">
    <property type="entry name" value="HisRS-like_core"/>
    <property type="match status" value="1"/>
</dbReference>
<feature type="binding site" evidence="11">
    <location>
        <position position="130"/>
    </location>
    <ligand>
        <name>L-histidine</name>
        <dbReference type="ChEBI" id="CHEBI:57595"/>
    </ligand>
</feature>
<dbReference type="PROSITE" id="PS50862">
    <property type="entry name" value="AA_TRNA_LIGASE_II"/>
    <property type="match status" value="1"/>
</dbReference>
<feature type="binding site" evidence="11">
    <location>
        <begin position="82"/>
        <end position="84"/>
    </location>
    <ligand>
        <name>L-histidine</name>
        <dbReference type="ChEBI" id="CHEBI:57595"/>
    </ligand>
</feature>
<dbReference type="EC" id="6.1.1.21" evidence="10"/>
<feature type="binding site" evidence="11">
    <location>
        <position position="126"/>
    </location>
    <ligand>
        <name>L-histidine</name>
        <dbReference type="ChEBI" id="CHEBI:57595"/>
    </ligand>
</feature>
<feature type="binding site" evidence="11">
    <location>
        <position position="258"/>
    </location>
    <ligand>
        <name>L-histidine</name>
        <dbReference type="ChEBI" id="CHEBI:57595"/>
    </ligand>
</feature>
<protein>
    <recommendedName>
        <fullName evidence="10">Histidine--tRNA ligase</fullName>
        <ecNumber evidence="10">6.1.1.21</ecNumber>
    </recommendedName>
    <alternativeName>
        <fullName evidence="10">Histidyl-tRNA synthetase</fullName>
        <shortName evidence="10">HisRS</shortName>
    </alternativeName>
</protein>
<evidence type="ECO:0000313" key="14">
    <source>
        <dbReference type="Proteomes" id="UP000317496"/>
    </source>
</evidence>
<dbReference type="Gene3D" id="3.30.930.10">
    <property type="entry name" value="Bira Bifunctional Protein, Domain 2"/>
    <property type="match status" value="1"/>
</dbReference>
<evidence type="ECO:0000256" key="3">
    <source>
        <dbReference type="ARBA" id="ARBA00022490"/>
    </source>
</evidence>
<evidence type="ECO:0000256" key="7">
    <source>
        <dbReference type="ARBA" id="ARBA00022917"/>
    </source>
</evidence>
<dbReference type="InterPro" id="IPR033656">
    <property type="entry name" value="HisRS_anticodon"/>
</dbReference>
<keyword evidence="6 10" id="KW-0067">ATP-binding</keyword>
<dbReference type="GO" id="GO:0005737">
    <property type="term" value="C:cytoplasm"/>
    <property type="evidence" value="ECO:0007669"/>
    <property type="project" value="UniProtKB-SubCell"/>
</dbReference>
<dbReference type="OrthoDB" id="9800814at2"/>
<evidence type="ECO:0000256" key="11">
    <source>
        <dbReference type="PIRSR" id="PIRSR001549-1"/>
    </source>
</evidence>
<dbReference type="InterPro" id="IPR004516">
    <property type="entry name" value="HisRS/HisZ"/>
</dbReference>
<evidence type="ECO:0000256" key="9">
    <source>
        <dbReference type="ARBA" id="ARBA00047639"/>
    </source>
</evidence>
<dbReference type="Pfam" id="PF03129">
    <property type="entry name" value="HGTP_anticodon"/>
    <property type="match status" value="1"/>
</dbReference>
<feature type="domain" description="Aminoacyl-transfer RNA synthetases class-II family profile" evidence="12">
    <location>
        <begin position="1"/>
        <end position="329"/>
    </location>
</feature>
<dbReference type="Proteomes" id="UP000317496">
    <property type="component" value="Chromosome"/>
</dbReference>
<keyword evidence="8 10" id="KW-0030">Aminoacyl-tRNA synthetase</keyword>
<dbReference type="HAMAP" id="MF_00127">
    <property type="entry name" value="His_tRNA_synth"/>
    <property type="match status" value="1"/>
</dbReference>
<dbReference type="CDD" id="cd00859">
    <property type="entry name" value="HisRS_anticodon"/>
    <property type="match status" value="1"/>
</dbReference>
<evidence type="ECO:0000256" key="8">
    <source>
        <dbReference type="ARBA" id="ARBA00023146"/>
    </source>
</evidence>
<comment type="subcellular location">
    <subcellularLocation>
        <location evidence="10">Cytoplasm</location>
    </subcellularLocation>
</comment>
<dbReference type="PANTHER" id="PTHR43707:SF1">
    <property type="entry name" value="HISTIDINE--TRNA LIGASE, MITOCHONDRIAL-RELATED"/>
    <property type="match status" value="1"/>
</dbReference>
<evidence type="ECO:0000256" key="6">
    <source>
        <dbReference type="ARBA" id="ARBA00022840"/>
    </source>
</evidence>
<proteinExistence type="inferred from homology"/>
<accession>A0A516H266</accession>
<dbReference type="InterPro" id="IPR004154">
    <property type="entry name" value="Anticodon-bd"/>
</dbReference>
<evidence type="ECO:0000313" key="13">
    <source>
        <dbReference type="EMBL" id="QDO97835.1"/>
    </source>
</evidence>
<dbReference type="KEGG" id="fer:FNB15_11405"/>
<dbReference type="GO" id="GO:0004821">
    <property type="term" value="F:histidine-tRNA ligase activity"/>
    <property type="evidence" value="ECO:0007669"/>
    <property type="project" value="UniProtKB-UniRule"/>
</dbReference>
<evidence type="ECO:0000256" key="1">
    <source>
        <dbReference type="ARBA" id="ARBA00008226"/>
    </source>
</evidence>
<keyword evidence="7 10" id="KW-0648">Protein biosynthesis</keyword>
<dbReference type="GO" id="GO:0006427">
    <property type="term" value="P:histidyl-tRNA aminoacylation"/>
    <property type="evidence" value="ECO:0007669"/>
    <property type="project" value="UniProtKB-UniRule"/>
</dbReference>
<evidence type="ECO:0000256" key="10">
    <source>
        <dbReference type="HAMAP-Rule" id="MF_00127"/>
    </source>
</evidence>
<dbReference type="EMBL" id="CP041636">
    <property type="protein sequence ID" value="QDO97835.1"/>
    <property type="molecule type" value="Genomic_DNA"/>
</dbReference>
<dbReference type="AlphaFoldDB" id="A0A516H266"/>
<dbReference type="SUPFAM" id="SSF52954">
    <property type="entry name" value="Class II aaRS ABD-related"/>
    <property type="match status" value="1"/>
</dbReference>
<dbReference type="InterPro" id="IPR045864">
    <property type="entry name" value="aa-tRNA-synth_II/BPL/LPL"/>
</dbReference>
<feature type="binding site" evidence="11">
    <location>
        <position position="112"/>
    </location>
    <ligand>
        <name>L-histidine</name>
        <dbReference type="ChEBI" id="CHEBI:57595"/>
    </ligand>
</feature>
<gene>
    <name evidence="10" type="primary">hisS</name>
    <name evidence="13" type="ORF">FNB15_11405</name>
</gene>
<dbReference type="PANTHER" id="PTHR43707">
    <property type="entry name" value="HISTIDYL-TRNA SYNTHETASE"/>
    <property type="match status" value="1"/>
</dbReference>
<dbReference type="NCBIfam" id="TIGR00442">
    <property type="entry name" value="hisS"/>
    <property type="match status" value="1"/>
</dbReference>
<dbReference type="InterPro" id="IPR041715">
    <property type="entry name" value="HisRS-like_core"/>
</dbReference>
<dbReference type="Gene3D" id="3.40.50.800">
    <property type="entry name" value="Anticodon-binding domain"/>
    <property type="match status" value="1"/>
</dbReference>
<organism evidence="13 14">
    <name type="scientific">Ferrovibrio terrae</name>
    <dbReference type="NCBI Taxonomy" id="2594003"/>
    <lineage>
        <taxon>Bacteria</taxon>
        <taxon>Pseudomonadati</taxon>
        <taxon>Pseudomonadota</taxon>
        <taxon>Alphaproteobacteria</taxon>
        <taxon>Rhodospirillales</taxon>
        <taxon>Rhodospirillaceae</taxon>
        <taxon>Ferrovibrio</taxon>
    </lineage>
</organism>
<dbReference type="SUPFAM" id="SSF55681">
    <property type="entry name" value="Class II aaRS and biotin synthetases"/>
    <property type="match status" value="1"/>
</dbReference>
<comment type="subunit">
    <text evidence="2 10">Homodimer.</text>
</comment>
<dbReference type="InterPro" id="IPR006195">
    <property type="entry name" value="aa-tRNA-synth_II"/>
</dbReference>
<evidence type="ECO:0000256" key="5">
    <source>
        <dbReference type="ARBA" id="ARBA00022741"/>
    </source>
</evidence>
<keyword evidence="4 10" id="KW-0436">Ligase</keyword>
<evidence type="ECO:0000256" key="2">
    <source>
        <dbReference type="ARBA" id="ARBA00011738"/>
    </source>
</evidence>
<sequence>MAQFQPVRGTHDILPDDYARFRHVVDTARQAAQLFGYREMATPIFEFTDVFARSMGETSDAVSKEMYSINDRGGENLALRPEYTAGICRAFISNGQQQNVPFKAFAWGPMFRYERPQKGRQRQFHQIDVEVIGAAEPQADVEVIALGAEILRRLGILDKCTLELNTLGDPESRVGYRDALVKYFSGYADKLSEDSRKRLEKNPLRILDSKDEGDRKLVADAPLIHDYLTPAARDFFKVLQDGLAASDVPFTVSPRLVRGLDYYTHTAFEFVTTHLGAQGAVIAGGRYDGLIEQLGGKPTPGIGWAGGIERLVLLSDPQPVAPRIVAIIPIGAAAEAEAVKLAGELRRADIAVELAYGGNVGKRFKRADKVGCHAAVVIGDDEIANGVVKLKDFKSGEEASVARAELLGKLKV</sequence>
<dbReference type="PIRSF" id="PIRSF001549">
    <property type="entry name" value="His-tRNA_synth"/>
    <property type="match status" value="1"/>
</dbReference>
<reference evidence="13 14" key="1">
    <citation type="submission" date="2019-07" db="EMBL/GenBank/DDBJ databases">
        <title>Genome sequencing for Ferrovibrio sp. K5.</title>
        <authorList>
            <person name="Park S.-J."/>
        </authorList>
    </citation>
    <scope>NUCLEOTIDE SEQUENCE [LARGE SCALE GENOMIC DNA]</scope>
    <source>
        <strain evidence="13 14">K5</strain>
    </source>
</reference>
<comment type="catalytic activity">
    <reaction evidence="9 10">
        <text>tRNA(His) + L-histidine + ATP = L-histidyl-tRNA(His) + AMP + diphosphate + H(+)</text>
        <dbReference type="Rhea" id="RHEA:17313"/>
        <dbReference type="Rhea" id="RHEA-COMP:9665"/>
        <dbReference type="Rhea" id="RHEA-COMP:9689"/>
        <dbReference type="ChEBI" id="CHEBI:15378"/>
        <dbReference type="ChEBI" id="CHEBI:30616"/>
        <dbReference type="ChEBI" id="CHEBI:33019"/>
        <dbReference type="ChEBI" id="CHEBI:57595"/>
        <dbReference type="ChEBI" id="CHEBI:78442"/>
        <dbReference type="ChEBI" id="CHEBI:78527"/>
        <dbReference type="ChEBI" id="CHEBI:456215"/>
        <dbReference type="EC" id="6.1.1.21"/>
    </reaction>
</comment>
<name>A0A516H266_9PROT</name>
<keyword evidence="5 10" id="KW-0547">Nucleotide-binding</keyword>
<evidence type="ECO:0000259" key="12">
    <source>
        <dbReference type="PROSITE" id="PS50862"/>
    </source>
</evidence>